<protein>
    <submittedName>
        <fullName evidence="13">TonB-dependent receptor</fullName>
    </submittedName>
</protein>
<feature type="chain" id="PRO_5003230145" evidence="10">
    <location>
        <begin position="25"/>
        <end position="892"/>
    </location>
</feature>
<comment type="similarity">
    <text evidence="8 9">Belongs to the TonB-dependent receptor family.</text>
</comment>
<geneLocation type="plasmid" evidence="13 14">
    <name>pASTEX01</name>
</geneLocation>
<dbReference type="RefSeq" id="WP_013481065.1">
    <property type="nucleotide sequence ID" value="NC_014818.1"/>
</dbReference>
<evidence type="ECO:0000256" key="5">
    <source>
        <dbReference type="ARBA" id="ARBA00023077"/>
    </source>
</evidence>
<evidence type="ECO:0000256" key="7">
    <source>
        <dbReference type="ARBA" id="ARBA00023237"/>
    </source>
</evidence>
<dbReference type="Gene3D" id="2.40.170.20">
    <property type="entry name" value="TonB-dependent receptor, beta-barrel domain"/>
    <property type="match status" value="1"/>
</dbReference>
<feature type="domain" description="TonB-dependent receptor-like beta-barrel" evidence="11">
    <location>
        <begin position="408"/>
        <end position="859"/>
    </location>
</feature>
<dbReference type="NCBIfam" id="TIGR01782">
    <property type="entry name" value="TonB-Xanth-Caul"/>
    <property type="match status" value="1"/>
</dbReference>
<keyword evidence="5 9" id="KW-0798">TonB box</keyword>
<dbReference type="InterPro" id="IPR000531">
    <property type="entry name" value="Beta-barrel_TonB"/>
</dbReference>
<dbReference type="InterPro" id="IPR036942">
    <property type="entry name" value="Beta-barrel_TonB_sf"/>
</dbReference>
<comment type="subcellular location">
    <subcellularLocation>
        <location evidence="1 8">Cell outer membrane</location>
        <topology evidence="1 8">Multi-pass membrane protein</topology>
    </subcellularLocation>
</comment>
<keyword evidence="14" id="KW-1185">Reference proteome</keyword>
<dbReference type="GO" id="GO:0009279">
    <property type="term" value="C:cell outer membrane"/>
    <property type="evidence" value="ECO:0007669"/>
    <property type="project" value="UniProtKB-SubCell"/>
</dbReference>
<dbReference type="CDD" id="cd01347">
    <property type="entry name" value="ligand_gated_channel"/>
    <property type="match status" value="1"/>
</dbReference>
<dbReference type="OrthoDB" id="8728606at2"/>
<dbReference type="AlphaFoldDB" id="E8RVB0"/>
<feature type="signal peptide" evidence="10">
    <location>
        <begin position="1"/>
        <end position="24"/>
    </location>
</feature>
<keyword evidence="7 8" id="KW-0998">Cell outer membrane</keyword>
<dbReference type="PANTHER" id="PTHR40980:SF3">
    <property type="entry name" value="TONB-DEPENDENT RECEPTOR-LIKE BETA-BARREL DOMAIN-CONTAINING PROTEIN"/>
    <property type="match status" value="1"/>
</dbReference>
<evidence type="ECO:0000256" key="1">
    <source>
        <dbReference type="ARBA" id="ARBA00004571"/>
    </source>
</evidence>
<dbReference type="Pfam" id="PF00593">
    <property type="entry name" value="TonB_dep_Rec_b-barrel"/>
    <property type="match status" value="1"/>
</dbReference>
<dbReference type="KEGG" id="aex:Astex_3623"/>
<dbReference type="eggNOG" id="COG4771">
    <property type="taxonomic scope" value="Bacteria"/>
</dbReference>
<dbReference type="InterPro" id="IPR037066">
    <property type="entry name" value="Plug_dom_sf"/>
</dbReference>
<keyword evidence="10" id="KW-0732">Signal</keyword>
<keyword evidence="6 8" id="KW-0472">Membrane</keyword>
<proteinExistence type="inferred from homology"/>
<evidence type="ECO:0000256" key="4">
    <source>
        <dbReference type="ARBA" id="ARBA00022692"/>
    </source>
</evidence>
<keyword evidence="4 8" id="KW-0812">Transmembrane</keyword>
<name>E8RVB0_ASTEC</name>
<dbReference type="InterPro" id="IPR012910">
    <property type="entry name" value="Plug_dom"/>
</dbReference>
<dbReference type="Gene3D" id="2.170.130.10">
    <property type="entry name" value="TonB-dependent receptor, plug domain"/>
    <property type="match status" value="1"/>
</dbReference>
<dbReference type="InterPro" id="IPR010104">
    <property type="entry name" value="TonB_rcpt_bac"/>
</dbReference>
<dbReference type="eggNOG" id="COG1629">
    <property type="taxonomic scope" value="Bacteria"/>
</dbReference>
<keyword evidence="3 8" id="KW-1134">Transmembrane beta strand</keyword>
<evidence type="ECO:0000256" key="2">
    <source>
        <dbReference type="ARBA" id="ARBA00022448"/>
    </source>
</evidence>
<dbReference type="SUPFAM" id="SSF56935">
    <property type="entry name" value="Porins"/>
    <property type="match status" value="1"/>
</dbReference>
<sequence>MAFKHFALLSTALAGGLLGSSALAQTAEPAPADKVQEVVVVGFKKSLADALKTKKNDIRVSDGISAEDIGKFPSENIAEAIQRIPGVQIGNVNGRGATISVRGLGPQYAYTTVNGQTFKTANFTDGFRYDVIQTELASGIQVIKSPTADMDAGGLAGTVNIDTVRPLNLKGRKLVFAAKAQKATLADGDMTPKLSFTYADQFMDGKLGVFVGGGYQKLTDRADYSFMDRWYTTTASNTFAAGSVAVPAGATVPRRPRYRRIDRETERAQINAAVQYKPNANTDIGFTAVYSHDYTTYDVNQQVFLFGGLGTIKVNEVKDGLATKIVANNFSMENNRQLETRDLTSSAYTADFKYTGIEKLTIKGVLNYTEGKSYLTEEAAILAIAIPSATLDMSDPSNVTFTPSVNLSDPSAYAYSKLTRNEYPNGGLTHNDTDETSGQLDAKYWVDQGALQSVSFGLKYKKENFNRLRHRRDRLVLGYYPTAAFTPAMTTANAVTDFLDGQGSFQSGWVVPDIDGYRQMLAKEGVTIPLQFAPEATYGLGREIKAVYFLADLKGEIFSVPFRGNVGVRSEATKQTVDGYLTTPNPNSSADVRIAAGTYSSSNDYNNVLPSANLVFDLSPNLLVRASAAKVLVRPILDSNTSLATTINSSVSGGITTYTIALGESKLKPLTANQLDLGVEWYYGKGNALSFAAFSKEVKNGTYDTFVCPASFEGVALSDNGTDCVGTNNAIYDITVKANDPSKNMIKGYELNWQQSLDALLPVNGFGVIANYTHVTQDKTAKFQLRNLSENTANLTGYWENSVFSARVSANYRSEYLQNSADSFFARETHIVKDRTQIDVVLGYTINPQLSLSFGAQNITGETEEAYYKTDNIWQMTAVTGPSYYLSFQYKL</sequence>
<dbReference type="PANTHER" id="PTHR40980">
    <property type="entry name" value="PLUG DOMAIN-CONTAINING PROTEIN"/>
    <property type="match status" value="1"/>
</dbReference>
<organism evidence="13 14">
    <name type="scientific">Asticcacaulis excentricus (strain ATCC 15261 / DSM 4724 / KCTC 12464 / NCIMB 9791 / VKM B-1370 / CB 48)</name>
    <dbReference type="NCBI Taxonomy" id="573065"/>
    <lineage>
        <taxon>Bacteria</taxon>
        <taxon>Pseudomonadati</taxon>
        <taxon>Pseudomonadota</taxon>
        <taxon>Alphaproteobacteria</taxon>
        <taxon>Caulobacterales</taxon>
        <taxon>Caulobacteraceae</taxon>
        <taxon>Asticcacaulis</taxon>
    </lineage>
</organism>
<dbReference type="PROSITE" id="PS52016">
    <property type="entry name" value="TONB_DEPENDENT_REC_3"/>
    <property type="match status" value="1"/>
</dbReference>
<dbReference type="EMBL" id="CP002397">
    <property type="protein sequence ID" value="ADU15251.1"/>
    <property type="molecule type" value="Genomic_DNA"/>
</dbReference>
<evidence type="ECO:0000259" key="11">
    <source>
        <dbReference type="Pfam" id="PF00593"/>
    </source>
</evidence>
<evidence type="ECO:0000256" key="6">
    <source>
        <dbReference type="ARBA" id="ARBA00023136"/>
    </source>
</evidence>
<evidence type="ECO:0000256" key="3">
    <source>
        <dbReference type="ARBA" id="ARBA00022452"/>
    </source>
</evidence>
<dbReference type="HOGENOM" id="CLU_006935_2_0_5"/>
<reference evidence="14" key="1">
    <citation type="submission" date="2010-12" db="EMBL/GenBank/DDBJ databases">
        <title>Complete sequence of plasmid 1 of Asticcacaulis excentricus CB 48.</title>
        <authorList>
            <consortium name="US DOE Joint Genome Institute"/>
            <person name="Lucas S."/>
            <person name="Copeland A."/>
            <person name="Lapidus A."/>
            <person name="Cheng J.-F."/>
            <person name="Bruce D."/>
            <person name="Goodwin L."/>
            <person name="Pitluck S."/>
            <person name="Teshima H."/>
            <person name="Davenport K."/>
            <person name="Detter J.C."/>
            <person name="Han C."/>
            <person name="Tapia R."/>
            <person name="Land M."/>
            <person name="Hauser L."/>
            <person name="Jeffries C."/>
            <person name="Kyrpides N."/>
            <person name="Ivanova N."/>
            <person name="Ovchinnikova G."/>
            <person name="Brun Y.V."/>
            <person name="Woyke T."/>
        </authorList>
    </citation>
    <scope>NUCLEOTIDE SEQUENCE [LARGE SCALE GENOMIC DNA]</scope>
    <source>
        <strain evidence="14">ATCC 15261 / DSM 4724 / KCTC 12464 / NCIMB 9791 / VKM B-1370 / CB 48</strain>
        <plasmid evidence="14">pASTEX01</plasmid>
    </source>
</reference>
<evidence type="ECO:0000256" key="8">
    <source>
        <dbReference type="PROSITE-ProRule" id="PRU01360"/>
    </source>
</evidence>
<evidence type="ECO:0000259" key="12">
    <source>
        <dbReference type="Pfam" id="PF07715"/>
    </source>
</evidence>
<keyword evidence="13" id="KW-0614">Plasmid</keyword>
<dbReference type="Pfam" id="PF07715">
    <property type="entry name" value="Plug"/>
    <property type="match status" value="1"/>
</dbReference>
<keyword evidence="2 8" id="KW-0813">Transport</keyword>
<evidence type="ECO:0000313" key="13">
    <source>
        <dbReference type="EMBL" id="ADU15251.1"/>
    </source>
</evidence>
<evidence type="ECO:0000313" key="14">
    <source>
        <dbReference type="Proteomes" id="UP000001492"/>
    </source>
</evidence>
<evidence type="ECO:0000256" key="9">
    <source>
        <dbReference type="RuleBase" id="RU003357"/>
    </source>
</evidence>
<keyword evidence="13" id="KW-0675">Receptor</keyword>
<feature type="domain" description="TonB-dependent receptor plug" evidence="12">
    <location>
        <begin position="63"/>
        <end position="158"/>
    </location>
</feature>
<gene>
    <name evidence="13" type="ordered locus">Astex_3623</name>
</gene>
<dbReference type="InterPro" id="IPR039426">
    <property type="entry name" value="TonB-dep_rcpt-like"/>
</dbReference>
<dbReference type="Proteomes" id="UP000001492">
    <property type="component" value="Plasmid pASTEX01"/>
</dbReference>
<accession>E8RVB0</accession>
<evidence type="ECO:0000256" key="10">
    <source>
        <dbReference type="SAM" id="SignalP"/>
    </source>
</evidence>